<dbReference type="InterPro" id="IPR050469">
    <property type="entry name" value="Diguanylate_Cyclase"/>
</dbReference>
<name>A0A250B065_9GAMM</name>
<dbReference type="Proteomes" id="UP000217182">
    <property type="component" value="Chromosome"/>
</dbReference>
<comment type="cofactor">
    <cofactor evidence="1">
        <name>Mg(2+)</name>
        <dbReference type="ChEBI" id="CHEBI:18420"/>
    </cofactor>
</comment>
<dbReference type="InterPro" id="IPR029787">
    <property type="entry name" value="Nucleotide_cyclase"/>
</dbReference>
<dbReference type="InterPro" id="IPR000160">
    <property type="entry name" value="GGDEF_dom"/>
</dbReference>
<keyword evidence="5" id="KW-1133">Transmembrane helix</keyword>
<evidence type="ECO:0000256" key="3">
    <source>
        <dbReference type="ARBA" id="ARBA00012528"/>
    </source>
</evidence>
<dbReference type="EC" id="2.7.7.65" evidence="3"/>
<evidence type="ECO:0000313" key="8">
    <source>
        <dbReference type="Proteomes" id="UP000217182"/>
    </source>
</evidence>
<comment type="catalytic activity">
    <reaction evidence="4">
        <text>2 GTP = 3',3'-c-di-GMP + 2 diphosphate</text>
        <dbReference type="Rhea" id="RHEA:24898"/>
        <dbReference type="ChEBI" id="CHEBI:33019"/>
        <dbReference type="ChEBI" id="CHEBI:37565"/>
        <dbReference type="ChEBI" id="CHEBI:58805"/>
        <dbReference type="EC" id="2.7.7.65"/>
    </reaction>
</comment>
<comment type="pathway">
    <text evidence="2">Purine metabolism; 3',5'-cyclic di-GMP biosynthesis.</text>
</comment>
<accession>A0A250B065</accession>
<feature type="transmembrane region" description="Helical" evidence="5">
    <location>
        <begin position="72"/>
        <end position="89"/>
    </location>
</feature>
<dbReference type="GO" id="GO:0005886">
    <property type="term" value="C:plasma membrane"/>
    <property type="evidence" value="ECO:0007669"/>
    <property type="project" value="TreeGrafter"/>
</dbReference>
<feature type="domain" description="GGDEF" evidence="6">
    <location>
        <begin position="217"/>
        <end position="351"/>
    </location>
</feature>
<dbReference type="SUPFAM" id="SSF55073">
    <property type="entry name" value="Nucleotide cyclase"/>
    <property type="match status" value="1"/>
</dbReference>
<evidence type="ECO:0000313" key="7">
    <source>
        <dbReference type="EMBL" id="ATA19475.1"/>
    </source>
</evidence>
<feature type="transmembrane region" description="Helical" evidence="5">
    <location>
        <begin position="101"/>
        <end position="126"/>
    </location>
</feature>
<dbReference type="RefSeq" id="WP_095846081.1">
    <property type="nucleotide sequence ID" value="NZ_CP014136.1"/>
</dbReference>
<dbReference type="GO" id="GO:1902201">
    <property type="term" value="P:negative regulation of bacterial-type flagellum-dependent cell motility"/>
    <property type="evidence" value="ECO:0007669"/>
    <property type="project" value="TreeGrafter"/>
</dbReference>
<dbReference type="NCBIfam" id="TIGR00254">
    <property type="entry name" value="GGDEF"/>
    <property type="match status" value="1"/>
</dbReference>
<organism evidence="7 8">
    <name type="scientific">Gibbsiella quercinecans</name>
    <dbReference type="NCBI Taxonomy" id="929813"/>
    <lineage>
        <taxon>Bacteria</taxon>
        <taxon>Pseudomonadati</taxon>
        <taxon>Pseudomonadota</taxon>
        <taxon>Gammaproteobacteria</taxon>
        <taxon>Enterobacterales</taxon>
        <taxon>Yersiniaceae</taxon>
        <taxon>Gibbsiella</taxon>
    </lineage>
</organism>
<proteinExistence type="predicted"/>
<dbReference type="KEGG" id="gqu:AWC35_09040"/>
<keyword evidence="5" id="KW-0812">Transmembrane</keyword>
<keyword evidence="5" id="KW-0472">Membrane</keyword>
<dbReference type="EMBL" id="CP014136">
    <property type="protein sequence ID" value="ATA19475.1"/>
    <property type="molecule type" value="Genomic_DNA"/>
</dbReference>
<evidence type="ECO:0000259" key="6">
    <source>
        <dbReference type="PROSITE" id="PS50887"/>
    </source>
</evidence>
<sequence length="357" mass="39992">MNARSYQELLNSKHRLLLLLFLLMNAASAVFALFAPFKGTPSITLALLGILLFCLAALLYSLLSPVEYANKIHIFALVLGLLWAAHVYIKSRYITDDAQNFLMISLISLFLLSAITLTSNLLAFCLHAVPSAITILWLDGMHNTLRVLFTLILPIIAVSMHHILLKRSENFTQELVANLFDERDRYSDLSMLDPLTGLYNRRGLKSKLEALPAPNPGQHYVLLLDIDRFKAYNDNYGHTMGDQALVRVAAAIRDAVRSRDIVVRYGGEEFLVLLTNVNEEYASQLAERVRQRVVELEIPHYFNQLETTTVTLSVGIAELDGQDMDAAIRAADTALYLAKNNGRNTIELAKNIRTMAS</sequence>
<gene>
    <name evidence="7" type="ORF">AWC35_09040</name>
</gene>
<evidence type="ECO:0000256" key="4">
    <source>
        <dbReference type="ARBA" id="ARBA00034247"/>
    </source>
</evidence>
<evidence type="ECO:0000256" key="2">
    <source>
        <dbReference type="ARBA" id="ARBA00004665"/>
    </source>
</evidence>
<dbReference type="PROSITE" id="PS50887">
    <property type="entry name" value="GGDEF"/>
    <property type="match status" value="1"/>
</dbReference>
<dbReference type="OrthoDB" id="9812260at2"/>
<reference evidence="7 8" key="1">
    <citation type="submission" date="2016-01" db="EMBL/GenBank/DDBJ databases">
        <authorList>
            <person name="Oliw E.H."/>
        </authorList>
    </citation>
    <scope>NUCLEOTIDE SEQUENCE [LARGE SCALE GENOMIC DNA]</scope>
    <source>
        <strain evidence="7 8">FRB97</strain>
    </source>
</reference>
<dbReference type="InterPro" id="IPR043128">
    <property type="entry name" value="Rev_trsase/Diguanyl_cyclase"/>
</dbReference>
<evidence type="ECO:0000256" key="1">
    <source>
        <dbReference type="ARBA" id="ARBA00001946"/>
    </source>
</evidence>
<dbReference type="GO" id="GO:0052621">
    <property type="term" value="F:diguanylate cyclase activity"/>
    <property type="evidence" value="ECO:0007669"/>
    <property type="project" value="UniProtKB-EC"/>
</dbReference>
<evidence type="ECO:0000256" key="5">
    <source>
        <dbReference type="SAM" id="Phobius"/>
    </source>
</evidence>
<feature type="transmembrane region" description="Helical" evidence="5">
    <location>
        <begin position="147"/>
        <end position="165"/>
    </location>
</feature>
<dbReference type="Pfam" id="PF00990">
    <property type="entry name" value="GGDEF"/>
    <property type="match status" value="1"/>
</dbReference>
<dbReference type="FunFam" id="3.30.70.270:FF:000001">
    <property type="entry name" value="Diguanylate cyclase domain protein"/>
    <property type="match status" value="1"/>
</dbReference>
<dbReference type="PANTHER" id="PTHR45138:SF9">
    <property type="entry name" value="DIGUANYLATE CYCLASE DGCM-RELATED"/>
    <property type="match status" value="1"/>
</dbReference>
<dbReference type="PANTHER" id="PTHR45138">
    <property type="entry name" value="REGULATORY COMPONENTS OF SENSORY TRANSDUCTION SYSTEM"/>
    <property type="match status" value="1"/>
</dbReference>
<feature type="transmembrane region" description="Helical" evidence="5">
    <location>
        <begin position="42"/>
        <end position="60"/>
    </location>
</feature>
<dbReference type="Gene3D" id="3.30.70.270">
    <property type="match status" value="1"/>
</dbReference>
<dbReference type="GO" id="GO:0043709">
    <property type="term" value="P:cell adhesion involved in single-species biofilm formation"/>
    <property type="evidence" value="ECO:0007669"/>
    <property type="project" value="TreeGrafter"/>
</dbReference>
<keyword evidence="8" id="KW-1185">Reference proteome</keyword>
<dbReference type="SMART" id="SM00267">
    <property type="entry name" value="GGDEF"/>
    <property type="match status" value="1"/>
</dbReference>
<protein>
    <recommendedName>
        <fullName evidence="3">diguanylate cyclase</fullName>
        <ecNumber evidence="3">2.7.7.65</ecNumber>
    </recommendedName>
</protein>
<dbReference type="AlphaFoldDB" id="A0A250B065"/>
<dbReference type="CDD" id="cd01949">
    <property type="entry name" value="GGDEF"/>
    <property type="match status" value="1"/>
</dbReference>